<dbReference type="AlphaFoldDB" id="A0A6N3DLD5"/>
<proteinExistence type="predicted"/>
<accession>A0A6N3DLD5</accession>
<gene>
    <name evidence="1" type="ORF">FPLFYP42_01799</name>
</gene>
<protein>
    <submittedName>
        <fullName evidence="1">Uncharacterized protein</fullName>
    </submittedName>
</protein>
<dbReference type="RefSeq" id="WP_156621500.1">
    <property type="nucleotide sequence ID" value="NZ_BAABXT010000001.1"/>
</dbReference>
<name>A0A6N3DLD5_FLAPL</name>
<organism evidence="1">
    <name type="scientific">Flavonifractor plautii</name>
    <name type="common">Fusobacterium plautii</name>
    <dbReference type="NCBI Taxonomy" id="292800"/>
    <lineage>
        <taxon>Bacteria</taxon>
        <taxon>Bacillati</taxon>
        <taxon>Bacillota</taxon>
        <taxon>Clostridia</taxon>
        <taxon>Eubacteriales</taxon>
        <taxon>Oscillospiraceae</taxon>
        <taxon>Flavonifractor</taxon>
    </lineage>
</organism>
<reference evidence="1" key="1">
    <citation type="submission" date="2019-11" db="EMBL/GenBank/DDBJ databases">
        <authorList>
            <person name="Feng L."/>
        </authorList>
    </citation>
    <scope>NUCLEOTIDE SEQUENCE</scope>
    <source>
        <strain evidence="1">FplautiiLFYP42</strain>
    </source>
</reference>
<evidence type="ECO:0000313" key="1">
    <source>
        <dbReference type="EMBL" id="VYU27909.1"/>
    </source>
</evidence>
<dbReference type="EMBL" id="CACRUB010000031">
    <property type="protein sequence ID" value="VYU27909.1"/>
    <property type="molecule type" value="Genomic_DNA"/>
</dbReference>
<sequence>MKIYDDKSRVASERNIWIKRGYAMADLSSIQFSFRYTNNSADDQRERFYEAAETVRYQENLDRSRIMAQVMAAIAEKFVCYQYTKEEPAPYGSDRWDLFFWCNSFPHYGCAESVPDRDYSYFTLTFNEKQTAEQHWILRDRLERFLRENFEHNKNLDVAFQHKVAYNIQKIREDVENLKRCLDRKRCEYQGQEGVLVWRDGRLLFKKKYAKTKAYVVNDLAVLEYGYQFGLLSDADARPFQHRISGPLVYERDGIRVELNDKGESLFSGYDTNSPHMPSGYWPTFEFYVDVLSEGGWRELTGIGSRTQLPVGRPQETLERALQHIHKECLAVLKADSSVSLKEIGERVSKITPEMFAQSCARE</sequence>